<accession>A0ABD6BPQ3</accession>
<keyword evidence="2" id="KW-1133">Transmembrane helix</keyword>
<dbReference type="AlphaFoldDB" id="A0ABD6BPQ3"/>
<protein>
    <recommendedName>
        <fullName evidence="3">DUF7319 domain-containing protein</fullName>
    </recommendedName>
</protein>
<keyword evidence="2" id="KW-0812">Transmembrane</keyword>
<dbReference type="Pfam" id="PF24003">
    <property type="entry name" value="DUF7319"/>
    <property type="match status" value="1"/>
</dbReference>
<feature type="region of interest" description="Disordered" evidence="1">
    <location>
        <begin position="164"/>
        <end position="183"/>
    </location>
</feature>
<keyword evidence="5" id="KW-1185">Reference proteome</keyword>
<evidence type="ECO:0000313" key="5">
    <source>
        <dbReference type="Proteomes" id="UP001597139"/>
    </source>
</evidence>
<dbReference type="Proteomes" id="UP001597139">
    <property type="component" value="Unassembled WGS sequence"/>
</dbReference>
<gene>
    <name evidence="4" type="ORF">ACFSAU_04320</name>
</gene>
<sequence length="285" mass="31263">MADTADDDPAGARERPDESGGDDDADDVEGRSPADGRAPLDDTESTDLDELREQVEARYDFEEFGPADMAEMEREEWEAVFDPDTWITGPELIDRIERDLQNRIATREVFARLERHGGPEGDRLLAYSDEGYAIINPDGSIEGEGTVLRDVEPTVALCSMEDYEPPEPPANATLPDPEDVESGTGELGNTMLQLIAAAQVVAGLGLLAGWLFLDLQPDIVQGDVIAPAVGIGFLLIGVFLFIVVANARLSDRFRAEEYRDRLRAVDEAGERPEFVPQLSDDGERE</sequence>
<feature type="compositionally biased region" description="Basic and acidic residues" evidence="1">
    <location>
        <begin position="28"/>
        <end position="40"/>
    </location>
</feature>
<evidence type="ECO:0000256" key="1">
    <source>
        <dbReference type="SAM" id="MobiDB-lite"/>
    </source>
</evidence>
<feature type="transmembrane region" description="Helical" evidence="2">
    <location>
        <begin position="194"/>
        <end position="213"/>
    </location>
</feature>
<dbReference type="EMBL" id="JBHUCZ010000001">
    <property type="protein sequence ID" value="MFD1566708.1"/>
    <property type="molecule type" value="Genomic_DNA"/>
</dbReference>
<name>A0ABD6BPQ3_9EURY</name>
<dbReference type="RefSeq" id="WP_267646002.1">
    <property type="nucleotide sequence ID" value="NZ_JANHGR010000001.1"/>
</dbReference>
<dbReference type="InterPro" id="IPR055743">
    <property type="entry name" value="DUF7319"/>
</dbReference>
<proteinExistence type="predicted"/>
<feature type="transmembrane region" description="Helical" evidence="2">
    <location>
        <begin position="225"/>
        <end position="245"/>
    </location>
</feature>
<feature type="domain" description="DUF7319" evidence="3">
    <location>
        <begin position="72"/>
        <end position="278"/>
    </location>
</feature>
<organism evidence="4 5">
    <name type="scientific">Halolamina litorea</name>
    <dbReference type="NCBI Taxonomy" id="1515593"/>
    <lineage>
        <taxon>Archaea</taxon>
        <taxon>Methanobacteriati</taxon>
        <taxon>Methanobacteriota</taxon>
        <taxon>Stenosarchaea group</taxon>
        <taxon>Halobacteria</taxon>
        <taxon>Halobacteriales</taxon>
        <taxon>Haloferacaceae</taxon>
    </lineage>
</organism>
<evidence type="ECO:0000256" key="2">
    <source>
        <dbReference type="SAM" id="Phobius"/>
    </source>
</evidence>
<evidence type="ECO:0000313" key="4">
    <source>
        <dbReference type="EMBL" id="MFD1566708.1"/>
    </source>
</evidence>
<feature type="region of interest" description="Disordered" evidence="1">
    <location>
        <begin position="1"/>
        <end position="49"/>
    </location>
</feature>
<comment type="caution">
    <text evidence="4">The sequence shown here is derived from an EMBL/GenBank/DDBJ whole genome shotgun (WGS) entry which is preliminary data.</text>
</comment>
<reference evidence="4 5" key="1">
    <citation type="journal article" date="2019" name="Int. J. Syst. Evol. Microbiol.">
        <title>The Global Catalogue of Microorganisms (GCM) 10K type strain sequencing project: providing services to taxonomists for standard genome sequencing and annotation.</title>
        <authorList>
            <consortium name="The Broad Institute Genomics Platform"/>
            <consortium name="The Broad Institute Genome Sequencing Center for Infectious Disease"/>
            <person name="Wu L."/>
            <person name="Ma J."/>
        </authorList>
    </citation>
    <scope>NUCLEOTIDE SEQUENCE [LARGE SCALE GENOMIC DNA]</scope>
    <source>
        <strain evidence="4 5">CGMCC 1.12859</strain>
    </source>
</reference>
<keyword evidence="2" id="KW-0472">Membrane</keyword>
<evidence type="ECO:0000259" key="3">
    <source>
        <dbReference type="Pfam" id="PF24003"/>
    </source>
</evidence>